<dbReference type="PRINTS" id="PR01050">
    <property type="entry name" value="PYRUVTKNASE"/>
</dbReference>
<dbReference type="GO" id="GO:0005524">
    <property type="term" value="F:ATP binding"/>
    <property type="evidence" value="ECO:0007669"/>
    <property type="project" value="UniProtKB-KW"/>
</dbReference>
<dbReference type="GO" id="GO:0030955">
    <property type="term" value="F:potassium ion binding"/>
    <property type="evidence" value="ECO:0007669"/>
    <property type="project" value="UniProtKB-UniRule"/>
</dbReference>
<keyword evidence="9" id="KW-0547">Nucleotide-binding</keyword>
<evidence type="ECO:0000259" key="17">
    <source>
        <dbReference type="Pfam" id="PF00224"/>
    </source>
</evidence>
<keyword evidence="12 16" id="KW-0460">Magnesium</keyword>
<evidence type="ECO:0000256" key="8">
    <source>
        <dbReference type="ARBA" id="ARBA00022723"/>
    </source>
</evidence>
<evidence type="ECO:0000313" key="19">
    <source>
        <dbReference type="EMBL" id="HIU53446.1"/>
    </source>
</evidence>
<dbReference type="SUPFAM" id="SSF50800">
    <property type="entry name" value="PK beta-barrel domain-like"/>
    <property type="match status" value="1"/>
</dbReference>
<feature type="domain" description="Pyruvate kinase barrel" evidence="17">
    <location>
        <begin position="6"/>
        <end position="322"/>
    </location>
</feature>
<dbReference type="InterPro" id="IPR015813">
    <property type="entry name" value="Pyrv/PenolPyrv_kinase-like_dom"/>
</dbReference>
<keyword evidence="14 19" id="KW-0670">Pyruvate</keyword>
<dbReference type="FunFam" id="3.20.20.60:FF:000025">
    <property type="entry name" value="Pyruvate kinase"/>
    <property type="match status" value="1"/>
</dbReference>
<dbReference type="InterPro" id="IPR036918">
    <property type="entry name" value="Pyrv_Knase_C_sf"/>
</dbReference>
<evidence type="ECO:0000256" key="14">
    <source>
        <dbReference type="ARBA" id="ARBA00023317"/>
    </source>
</evidence>
<organism evidence="19 20">
    <name type="scientific">Candidatus Scatocola faecipullorum</name>
    <dbReference type="NCBI Taxonomy" id="2840917"/>
    <lineage>
        <taxon>Bacteria</taxon>
        <taxon>Pseudomonadati</taxon>
        <taxon>Pseudomonadota</taxon>
        <taxon>Alphaproteobacteria</taxon>
        <taxon>Rhodospirillales</taxon>
        <taxon>Rhodospirillaceae</taxon>
        <taxon>Rhodospirillaceae incertae sedis</taxon>
        <taxon>Candidatus Scatocola</taxon>
    </lineage>
</organism>
<dbReference type="InterPro" id="IPR011037">
    <property type="entry name" value="Pyrv_Knase-like_insert_dom_sf"/>
</dbReference>
<protein>
    <recommendedName>
        <fullName evidence="6 15">Pyruvate kinase</fullName>
        <ecNumber evidence="5 15">2.7.1.40</ecNumber>
    </recommendedName>
</protein>
<comment type="cofactor">
    <cofactor evidence="2">
        <name>K(+)</name>
        <dbReference type="ChEBI" id="CHEBI:29103"/>
    </cofactor>
</comment>
<gene>
    <name evidence="19" type="primary">pyk</name>
    <name evidence="19" type="ORF">IAD20_05140</name>
</gene>
<evidence type="ECO:0000256" key="10">
    <source>
        <dbReference type="ARBA" id="ARBA00022777"/>
    </source>
</evidence>
<evidence type="ECO:0000256" key="5">
    <source>
        <dbReference type="ARBA" id="ARBA00012142"/>
    </source>
</evidence>
<dbReference type="Pfam" id="PF00224">
    <property type="entry name" value="PK"/>
    <property type="match status" value="1"/>
</dbReference>
<keyword evidence="13 16" id="KW-0324">Glycolysis</keyword>
<reference evidence="19" key="2">
    <citation type="journal article" date="2021" name="PeerJ">
        <title>Extensive microbial diversity within the chicken gut microbiome revealed by metagenomics and culture.</title>
        <authorList>
            <person name="Gilroy R."/>
            <person name="Ravi A."/>
            <person name="Getino M."/>
            <person name="Pursley I."/>
            <person name="Horton D.L."/>
            <person name="Alikhan N.F."/>
            <person name="Baker D."/>
            <person name="Gharbi K."/>
            <person name="Hall N."/>
            <person name="Watson M."/>
            <person name="Adriaenssens E.M."/>
            <person name="Foster-Nyarko E."/>
            <person name="Jarju S."/>
            <person name="Secka A."/>
            <person name="Antonio M."/>
            <person name="Oren A."/>
            <person name="Chaudhuri R.R."/>
            <person name="La Ragione R."/>
            <person name="Hildebrand F."/>
            <person name="Pallen M.J."/>
        </authorList>
    </citation>
    <scope>NUCLEOTIDE SEQUENCE</scope>
    <source>
        <strain evidence="19">ChiW3-316</strain>
    </source>
</reference>
<dbReference type="EC" id="2.7.1.40" evidence="5 15"/>
<evidence type="ECO:0000256" key="9">
    <source>
        <dbReference type="ARBA" id="ARBA00022741"/>
    </source>
</evidence>
<comment type="similarity">
    <text evidence="4 16">Belongs to the pyruvate kinase family.</text>
</comment>
<dbReference type="PANTHER" id="PTHR11817">
    <property type="entry name" value="PYRUVATE KINASE"/>
    <property type="match status" value="1"/>
</dbReference>
<keyword evidence="8" id="KW-0479">Metal-binding</keyword>
<dbReference type="InterPro" id="IPR018209">
    <property type="entry name" value="Pyrv_Knase_AS"/>
</dbReference>
<evidence type="ECO:0000256" key="2">
    <source>
        <dbReference type="ARBA" id="ARBA00001958"/>
    </source>
</evidence>
<evidence type="ECO:0000259" key="18">
    <source>
        <dbReference type="Pfam" id="PF02887"/>
    </source>
</evidence>
<dbReference type="InterPro" id="IPR015795">
    <property type="entry name" value="Pyrv_Knase_C"/>
</dbReference>
<feature type="domain" description="Pyruvate kinase C-terminal" evidence="18">
    <location>
        <begin position="356"/>
        <end position="469"/>
    </location>
</feature>
<dbReference type="Pfam" id="PF02887">
    <property type="entry name" value="PK_C"/>
    <property type="match status" value="1"/>
</dbReference>
<evidence type="ECO:0000256" key="7">
    <source>
        <dbReference type="ARBA" id="ARBA00022679"/>
    </source>
</evidence>
<dbReference type="Proteomes" id="UP000824107">
    <property type="component" value="Unassembled WGS sequence"/>
</dbReference>
<sequence length="475" mass="52077">MPQKTRTKILATIGPSTATREKIEQLIDAGADAFRFNFSHGTHAEHKERYNIVRKLAKEKNLHITIVADMQGPKLRVGLFKNDKIELKNGQKFVLDMDSTPGDETRVNLPHKEIFAALKPGDDLLLNDGNIRLHVEDCDDSHAVTTVVVGGPLSSHKGVNLPNIKLPISAITEKDRDDIEFALKLGVDWISLSFVQQAEDVREARSLINGRAWIVSKLEKPSAIEELDDIIQLSDAIMVARGDLGVECPIQTVPVMQKKIVAACRKYGRPVIIATQMLESMIKAPTPTRAEVSDVATAVYDGADTVMLSAETAAGDFPVEAVQMMNNIIQQVEADPLFYTLMQSSRLKPCCAGEADSITFAASEVSNVLKKVAAIVTYTSSGLTTFLTARERPNLPILAITPDLEVARRMGIVWGAKSFVNKEGFKSFDKIEDIAKKIAVENGFAKPGQHIIITAGFPLGKKGRTNMLHTVYIPE</sequence>
<dbReference type="GO" id="GO:0016301">
    <property type="term" value="F:kinase activity"/>
    <property type="evidence" value="ECO:0007669"/>
    <property type="project" value="UniProtKB-KW"/>
</dbReference>
<dbReference type="PROSITE" id="PS00110">
    <property type="entry name" value="PYRUVATE_KINASE"/>
    <property type="match status" value="1"/>
</dbReference>
<dbReference type="InterPro" id="IPR001697">
    <property type="entry name" value="Pyr_Knase"/>
</dbReference>
<dbReference type="NCBIfam" id="NF004978">
    <property type="entry name" value="PRK06354.1"/>
    <property type="match status" value="1"/>
</dbReference>
<evidence type="ECO:0000256" key="6">
    <source>
        <dbReference type="ARBA" id="ARBA00018587"/>
    </source>
</evidence>
<reference evidence="19" key="1">
    <citation type="submission" date="2020-10" db="EMBL/GenBank/DDBJ databases">
        <authorList>
            <person name="Gilroy R."/>
        </authorList>
    </citation>
    <scope>NUCLEOTIDE SEQUENCE</scope>
    <source>
        <strain evidence="19">ChiW3-316</strain>
    </source>
</reference>
<evidence type="ECO:0000256" key="15">
    <source>
        <dbReference type="NCBIfam" id="TIGR01064"/>
    </source>
</evidence>
<dbReference type="FunFam" id="2.40.33.10:FF:000001">
    <property type="entry name" value="Pyruvate kinase"/>
    <property type="match status" value="1"/>
</dbReference>
<evidence type="ECO:0000256" key="1">
    <source>
        <dbReference type="ARBA" id="ARBA00001946"/>
    </source>
</evidence>
<evidence type="ECO:0000256" key="3">
    <source>
        <dbReference type="ARBA" id="ARBA00004997"/>
    </source>
</evidence>
<comment type="caution">
    <text evidence="19">The sequence shown here is derived from an EMBL/GenBank/DDBJ whole genome shotgun (WGS) entry which is preliminary data.</text>
</comment>
<proteinExistence type="inferred from homology"/>
<dbReference type="InterPro" id="IPR015806">
    <property type="entry name" value="Pyrv_Knase_insert_dom_sf"/>
</dbReference>
<evidence type="ECO:0000313" key="20">
    <source>
        <dbReference type="Proteomes" id="UP000824107"/>
    </source>
</evidence>
<dbReference type="NCBIfam" id="NF004491">
    <property type="entry name" value="PRK05826.1"/>
    <property type="match status" value="1"/>
</dbReference>
<dbReference type="InterPro" id="IPR040442">
    <property type="entry name" value="Pyrv_kinase-like_dom_sf"/>
</dbReference>
<dbReference type="Gene3D" id="3.20.20.60">
    <property type="entry name" value="Phosphoenolpyruvate-binding domains"/>
    <property type="match status" value="1"/>
</dbReference>
<comment type="cofactor">
    <cofactor evidence="1">
        <name>Mg(2+)</name>
        <dbReference type="ChEBI" id="CHEBI:18420"/>
    </cofactor>
</comment>
<name>A0A9D1M4E1_9PROT</name>
<evidence type="ECO:0000256" key="13">
    <source>
        <dbReference type="ARBA" id="ARBA00023152"/>
    </source>
</evidence>
<dbReference type="GO" id="GO:0004743">
    <property type="term" value="F:pyruvate kinase activity"/>
    <property type="evidence" value="ECO:0007669"/>
    <property type="project" value="UniProtKB-UniRule"/>
</dbReference>
<keyword evidence="11" id="KW-0067">ATP-binding</keyword>
<keyword evidence="7 16" id="KW-0808">Transferase</keyword>
<evidence type="ECO:0000256" key="16">
    <source>
        <dbReference type="RuleBase" id="RU000504"/>
    </source>
</evidence>
<dbReference type="Gene3D" id="3.40.1380.20">
    <property type="entry name" value="Pyruvate kinase, C-terminal domain"/>
    <property type="match status" value="1"/>
</dbReference>
<dbReference type="Gene3D" id="2.40.33.10">
    <property type="entry name" value="PK beta-barrel domain-like"/>
    <property type="match status" value="1"/>
</dbReference>
<evidence type="ECO:0000256" key="4">
    <source>
        <dbReference type="ARBA" id="ARBA00008663"/>
    </source>
</evidence>
<evidence type="ECO:0000256" key="12">
    <source>
        <dbReference type="ARBA" id="ARBA00022842"/>
    </source>
</evidence>
<dbReference type="SUPFAM" id="SSF52935">
    <property type="entry name" value="PK C-terminal domain-like"/>
    <property type="match status" value="1"/>
</dbReference>
<dbReference type="NCBIfam" id="TIGR01064">
    <property type="entry name" value="pyruv_kin"/>
    <property type="match status" value="1"/>
</dbReference>
<dbReference type="NCBIfam" id="NF004886">
    <property type="entry name" value="PRK06247.1"/>
    <property type="match status" value="1"/>
</dbReference>
<dbReference type="SUPFAM" id="SSF51621">
    <property type="entry name" value="Phosphoenolpyruvate/pyruvate domain"/>
    <property type="match status" value="1"/>
</dbReference>
<dbReference type="InterPro" id="IPR015793">
    <property type="entry name" value="Pyrv_Knase_brl"/>
</dbReference>
<keyword evidence="10 16" id="KW-0418">Kinase</keyword>
<dbReference type="EMBL" id="DVNC01000032">
    <property type="protein sequence ID" value="HIU53446.1"/>
    <property type="molecule type" value="Genomic_DNA"/>
</dbReference>
<accession>A0A9D1M4E1</accession>
<comment type="catalytic activity">
    <reaction evidence="16">
        <text>pyruvate + ATP = phosphoenolpyruvate + ADP + H(+)</text>
        <dbReference type="Rhea" id="RHEA:18157"/>
        <dbReference type="ChEBI" id="CHEBI:15361"/>
        <dbReference type="ChEBI" id="CHEBI:15378"/>
        <dbReference type="ChEBI" id="CHEBI:30616"/>
        <dbReference type="ChEBI" id="CHEBI:58702"/>
        <dbReference type="ChEBI" id="CHEBI:456216"/>
        <dbReference type="EC" id="2.7.1.40"/>
    </reaction>
</comment>
<comment type="pathway">
    <text evidence="3 16">Carbohydrate degradation; glycolysis; pyruvate from D-glyceraldehyde 3-phosphate: step 5/5.</text>
</comment>
<dbReference type="AlphaFoldDB" id="A0A9D1M4E1"/>
<dbReference type="GO" id="GO:0000287">
    <property type="term" value="F:magnesium ion binding"/>
    <property type="evidence" value="ECO:0007669"/>
    <property type="project" value="UniProtKB-UniRule"/>
</dbReference>
<evidence type="ECO:0000256" key="11">
    <source>
        <dbReference type="ARBA" id="ARBA00022840"/>
    </source>
</evidence>